<evidence type="ECO:0000313" key="2">
    <source>
        <dbReference type="EMBL" id="QDZ09646.1"/>
    </source>
</evidence>
<keyword evidence="1" id="KW-0732">Signal</keyword>
<dbReference type="KEGG" id="dea:FPZ08_02100"/>
<dbReference type="AlphaFoldDB" id="A0A5B8LNK4"/>
<dbReference type="EMBL" id="CP042304">
    <property type="protein sequence ID" value="QDZ09646.1"/>
    <property type="molecule type" value="Genomic_DNA"/>
</dbReference>
<organism evidence="2 3">
    <name type="scientific">Devosia ginsengisoli</name>
    <dbReference type="NCBI Taxonomy" id="400770"/>
    <lineage>
        <taxon>Bacteria</taxon>
        <taxon>Pseudomonadati</taxon>
        <taxon>Pseudomonadota</taxon>
        <taxon>Alphaproteobacteria</taxon>
        <taxon>Hyphomicrobiales</taxon>
        <taxon>Devosiaceae</taxon>
        <taxon>Devosia</taxon>
    </lineage>
</organism>
<feature type="signal peptide" evidence="1">
    <location>
        <begin position="1"/>
        <end position="23"/>
    </location>
</feature>
<feature type="chain" id="PRO_5022846366" description="PepSY domain-containing protein" evidence="1">
    <location>
        <begin position="24"/>
        <end position="92"/>
    </location>
</feature>
<reference evidence="2 3" key="1">
    <citation type="submission" date="2019-07" db="EMBL/GenBank/DDBJ databases">
        <title>Full genome sequence of Devosia sp. Gsoil 520.</title>
        <authorList>
            <person name="Im W.-T."/>
        </authorList>
    </citation>
    <scope>NUCLEOTIDE SEQUENCE [LARGE SCALE GENOMIC DNA]</scope>
    <source>
        <strain evidence="2 3">Gsoil 520</strain>
    </source>
</reference>
<name>A0A5B8LNK4_9HYPH</name>
<sequence length="92" mass="9154">MKFLASIGVALAVGLAAAGPAQAQACLDKRQIQDAVSSGQIMSLDAVLASAGVGGSAEILSVQVCDEGGRLVYIIGVLTPEGEAQNLVLSAQ</sequence>
<dbReference type="Proteomes" id="UP000315364">
    <property type="component" value="Chromosome"/>
</dbReference>
<keyword evidence="3" id="KW-1185">Reference proteome</keyword>
<accession>A0A5B8LNK4</accession>
<evidence type="ECO:0000313" key="3">
    <source>
        <dbReference type="Proteomes" id="UP000315364"/>
    </source>
</evidence>
<evidence type="ECO:0008006" key="4">
    <source>
        <dbReference type="Google" id="ProtNLM"/>
    </source>
</evidence>
<evidence type="ECO:0000256" key="1">
    <source>
        <dbReference type="SAM" id="SignalP"/>
    </source>
</evidence>
<proteinExistence type="predicted"/>
<protein>
    <recommendedName>
        <fullName evidence="4">PepSY domain-containing protein</fullName>
    </recommendedName>
</protein>
<gene>
    <name evidence="2" type="ORF">FPZ08_02100</name>
</gene>
<dbReference type="OrthoDB" id="7950342at2"/>